<sequence>MPCKAKNKPVTNAMLTYKLSATTERFLTVMDQNHHITSQFTIHKLMKIGGFNWTEIRDNLFKINFKEVDAFTQYDNSAAIKVNNNNALSYEELSPAEDLTNAIAAFRQWFKNNNIIDNEHPGLINNVRHLAMMFSLIPAPHCCPISPQCICPHQDNAPLCCHLHTDNIPTPPPCTCPHRDDEDIPMEPSAPTCAFSEAASQTPAPSHKASTPPPPPTTAP</sequence>
<keyword evidence="3" id="KW-1185">Reference proteome</keyword>
<dbReference type="EMBL" id="MU153020">
    <property type="protein sequence ID" value="KAF9440004.1"/>
    <property type="molecule type" value="Genomic_DNA"/>
</dbReference>
<protein>
    <submittedName>
        <fullName evidence="2">Uncharacterized protein</fullName>
    </submittedName>
</protein>
<evidence type="ECO:0000313" key="3">
    <source>
        <dbReference type="Proteomes" id="UP000807342"/>
    </source>
</evidence>
<name>A0A9P6BVP5_9AGAR</name>
<dbReference type="Proteomes" id="UP000807342">
    <property type="component" value="Unassembled WGS sequence"/>
</dbReference>
<feature type="compositionally biased region" description="Pro residues" evidence="1">
    <location>
        <begin position="211"/>
        <end position="220"/>
    </location>
</feature>
<proteinExistence type="predicted"/>
<dbReference type="OrthoDB" id="343114at2759"/>
<feature type="non-terminal residue" evidence="2">
    <location>
        <position position="220"/>
    </location>
</feature>
<dbReference type="AlphaFoldDB" id="A0A9P6BVP5"/>
<gene>
    <name evidence="2" type="ORF">P691DRAFT_768455</name>
</gene>
<reference evidence="2" key="1">
    <citation type="submission" date="2020-11" db="EMBL/GenBank/DDBJ databases">
        <authorList>
            <consortium name="DOE Joint Genome Institute"/>
            <person name="Ahrendt S."/>
            <person name="Riley R."/>
            <person name="Andreopoulos W."/>
            <person name="Labutti K."/>
            <person name="Pangilinan J."/>
            <person name="Ruiz-Duenas F.J."/>
            <person name="Barrasa J.M."/>
            <person name="Sanchez-Garcia M."/>
            <person name="Camarero S."/>
            <person name="Miyauchi S."/>
            <person name="Serrano A."/>
            <person name="Linde D."/>
            <person name="Babiker R."/>
            <person name="Drula E."/>
            <person name="Ayuso-Fernandez I."/>
            <person name="Pacheco R."/>
            <person name="Padilla G."/>
            <person name="Ferreira P."/>
            <person name="Barriuso J."/>
            <person name="Kellner H."/>
            <person name="Castanera R."/>
            <person name="Alfaro M."/>
            <person name="Ramirez L."/>
            <person name="Pisabarro A.G."/>
            <person name="Kuo A."/>
            <person name="Tritt A."/>
            <person name="Lipzen A."/>
            <person name="He G."/>
            <person name="Yan M."/>
            <person name="Ng V."/>
            <person name="Cullen D."/>
            <person name="Martin F."/>
            <person name="Rosso M.-N."/>
            <person name="Henrissat B."/>
            <person name="Hibbett D."/>
            <person name="Martinez A.T."/>
            <person name="Grigoriev I.V."/>
        </authorList>
    </citation>
    <scope>NUCLEOTIDE SEQUENCE</scope>
    <source>
        <strain evidence="2">MF-IS2</strain>
    </source>
</reference>
<comment type="caution">
    <text evidence="2">The sequence shown here is derived from an EMBL/GenBank/DDBJ whole genome shotgun (WGS) entry which is preliminary data.</text>
</comment>
<evidence type="ECO:0000313" key="2">
    <source>
        <dbReference type="EMBL" id="KAF9440004.1"/>
    </source>
</evidence>
<organism evidence="2 3">
    <name type="scientific">Macrolepiota fuliginosa MF-IS2</name>
    <dbReference type="NCBI Taxonomy" id="1400762"/>
    <lineage>
        <taxon>Eukaryota</taxon>
        <taxon>Fungi</taxon>
        <taxon>Dikarya</taxon>
        <taxon>Basidiomycota</taxon>
        <taxon>Agaricomycotina</taxon>
        <taxon>Agaricomycetes</taxon>
        <taxon>Agaricomycetidae</taxon>
        <taxon>Agaricales</taxon>
        <taxon>Agaricineae</taxon>
        <taxon>Agaricaceae</taxon>
        <taxon>Macrolepiota</taxon>
    </lineage>
</organism>
<feature type="region of interest" description="Disordered" evidence="1">
    <location>
        <begin position="179"/>
        <end position="220"/>
    </location>
</feature>
<accession>A0A9P6BVP5</accession>
<evidence type="ECO:0000256" key="1">
    <source>
        <dbReference type="SAM" id="MobiDB-lite"/>
    </source>
</evidence>